<organism evidence="8 9">
    <name type="scientific">Capillibacterium thermochitinicola</name>
    <dbReference type="NCBI Taxonomy" id="2699427"/>
    <lineage>
        <taxon>Bacteria</taxon>
        <taxon>Bacillati</taxon>
        <taxon>Bacillota</taxon>
        <taxon>Capillibacterium</taxon>
    </lineage>
</organism>
<evidence type="ECO:0000313" key="9">
    <source>
        <dbReference type="Proteomes" id="UP000657177"/>
    </source>
</evidence>
<feature type="transmembrane region" description="Helical" evidence="7">
    <location>
        <begin position="7"/>
        <end position="29"/>
    </location>
</feature>
<reference evidence="8" key="1">
    <citation type="submission" date="2020-06" db="EMBL/GenBank/DDBJ databases">
        <title>Novel chitinolytic bacterium.</title>
        <authorList>
            <person name="Ungkulpasvich U."/>
            <person name="Kosugi A."/>
            <person name="Uke A."/>
        </authorList>
    </citation>
    <scope>NUCLEOTIDE SEQUENCE</scope>
    <source>
        <strain evidence="8">UUS1-1</strain>
    </source>
</reference>
<comment type="caution">
    <text evidence="8">The sequence shown here is derived from an EMBL/GenBank/DDBJ whole genome shotgun (WGS) entry which is preliminary data.</text>
</comment>
<dbReference type="RefSeq" id="WP_181338808.1">
    <property type="nucleotide sequence ID" value="NZ_JAAKDE010000003.1"/>
</dbReference>
<dbReference type="PANTHER" id="PTHR43663">
    <property type="entry name" value="CHROMATE TRANSPORT PROTEIN-RELATED"/>
    <property type="match status" value="1"/>
</dbReference>
<keyword evidence="5 7" id="KW-1133">Transmembrane helix</keyword>
<dbReference type="Pfam" id="PF02417">
    <property type="entry name" value="Chromate_transp"/>
    <property type="match status" value="1"/>
</dbReference>
<name>A0A8J6HYS9_9FIRM</name>
<keyword evidence="6 7" id="KW-0472">Membrane</keyword>
<evidence type="ECO:0000256" key="7">
    <source>
        <dbReference type="SAM" id="Phobius"/>
    </source>
</evidence>
<dbReference type="InterPro" id="IPR052518">
    <property type="entry name" value="CHR_Transporter"/>
</dbReference>
<dbReference type="Proteomes" id="UP000657177">
    <property type="component" value="Unassembled WGS sequence"/>
</dbReference>
<dbReference type="PANTHER" id="PTHR43663:SF2">
    <property type="entry name" value="CHROMATE TRANSPORT PROTEIN-RELATED"/>
    <property type="match status" value="1"/>
</dbReference>
<gene>
    <name evidence="8" type="ORF">G5B42_02195</name>
</gene>
<sequence length="188" mass="20473">MKKKTSLFRLFLTFFKIGAFTIGGGYAMLPLIQREILEEHQWLDTEEFTTILAIAEMTPGPVAINTATFVGYRTVGVLGAVAATLGVVLPSFLIILTIAVYLPRFAGHPVVERVFYGIRPAVVALIGHAIYKLGRKILTNSFAYAVALGVFLVQLLLQIPPIPALLMAAGAGILYSVRSQKQRKAPED</sequence>
<keyword evidence="4 7" id="KW-0812">Transmembrane</keyword>
<dbReference type="GO" id="GO:0015109">
    <property type="term" value="F:chromate transmembrane transporter activity"/>
    <property type="evidence" value="ECO:0007669"/>
    <property type="project" value="InterPro"/>
</dbReference>
<dbReference type="InterPro" id="IPR003370">
    <property type="entry name" value="Chromate_transpt"/>
</dbReference>
<feature type="transmembrane region" description="Helical" evidence="7">
    <location>
        <begin position="77"/>
        <end position="102"/>
    </location>
</feature>
<evidence type="ECO:0000256" key="5">
    <source>
        <dbReference type="ARBA" id="ARBA00022989"/>
    </source>
</evidence>
<keyword evidence="3" id="KW-1003">Cell membrane</keyword>
<evidence type="ECO:0000256" key="6">
    <source>
        <dbReference type="ARBA" id="ARBA00023136"/>
    </source>
</evidence>
<dbReference type="EMBL" id="JAAKDE010000003">
    <property type="protein sequence ID" value="MBA2132360.1"/>
    <property type="molecule type" value="Genomic_DNA"/>
</dbReference>
<evidence type="ECO:0000256" key="3">
    <source>
        <dbReference type="ARBA" id="ARBA00022475"/>
    </source>
</evidence>
<evidence type="ECO:0000256" key="2">
    <source>
        <dbReference type="ARBA" id="ARBA00005262"/>
    </source>
</evidence>
<dbReference type="AlphaFoldDB" id="A0A8J6HYS9"/>
<comment type="subcellular location">
    <subcellularLocation>
        <location evidence="1">Cell membrane</location>
        <topology evidence="1">Multi-pass membrane protein</topology>
    </subcellularLocation>
</comment>
<proteinExistence type="inferred from homology"/>
<evidence type="ECO:0000256" key="1">
    <source>
        <dbReference type="ARBA" id="ARBA00004651"/>
    </source>
</evidence>
<evidence type="ECO:0000256" key="4">
    <source>
        <dbReference type="ARBA" id="ARBA00022692"/>
    </source>
</evidence>
<accession>A0A8J6HYS9</accession>
<dbReference type="GO" id="GO:0005886">
    <property type="term" value="C:plasma membrane"/>
    <property type="evidence" value="ECO:0007669"/>
    <property type="project" value="UniProtKB-SubCell"/>
</dbReference>
<protein>
    <submittedName>
        <fullName evidence="8">Chromate transporter</fullName>
    </submittedName>
</protein>
<keyword evidence="9" id="KW-1185">Reference proteome</keyword>
<feature type="transmembrane region" description="Helical" evidence="7">
    <location>
        <begin position="143"/>
        <end position="175"/>
    </location>
</feature>
<feature type="transmembrane region" description="Helical" evidence="7">
    <location>
        <begin position="114"/>
        <end position="131"/>
    </location>
</feature>
<evidence type="ECO:0000313" key="8">
    <source>
        <dbReference type="EMBL" id="MBA2132360.1"/>
    </source>
</evidence>
<comment type="similarity">
    <text evidence="2">Belongs to the chromate ion transporter (CHR) (TC 2.A.51) family.</text>
</comment>